<dbReference type="GO" id="GO:0006355">
    <property type="term" value="P:regulation of DNA-templated transcription"/>
    <property type="evidence" value="ECO:0007669"/>
    <property type="project" value="InterPro"/>
</dbReference>
<organism evidence="8 9">
    <name type="scientific">Aureimonas glaciei</name>
    <dbReference type="NCBI Taxonomy" id="1776957"/>
    <lineage>
        <taxon>Bacteria</taxon>
        <taxon>Pseudomonadati</taxon>
        <taxon>Pseudomonadota</taxon>
        <taxon>Alphaproteobacteria</taxon>
        <taxon>Hyphomicrobiales</taxon>
        <taxon>Aurantimonadaceae</taxon>
        <taxon>Aureimonas</taxon>
    </lineage>
</organism>
<dbReference type="PANTHER" id="PTHR44688:SF16">
    <property type="entry name" value="DNA-BINDING TRANSCRIPTIONAL ACTIVATOR DEVR_DOSR"/>
    <property type="match status" value="1"/>
</dbReference>
<evidence type="ECO:0000256" key="2">
    <source>
        <dbReference type="ARBA" id="ARBA00023015"/>
    </source>
</evidence>
<keyword evidence="4" id="KW-0804">Transcription</keyword>
<accession>A0A916Y5U8</accession>
<dbReference type="PANTHER" id="PTHR44688">
    <property type="entry name" value="DNA-BINDING TRANSCRIPTIONAL ACTIVATOR DEVR_DOSR"/>
    <property type="match status" value="1"/>
</dbReference>
<proteinExistence type="predicted"/>
<gene>
    <name evidence="8" type="ORF">GCM10011335_39210</name>
</gene>
<feature type="domain" description="HTH luxR-type" evidence="6">
    <location>
        <begin position="158"/>
        <end position="223"/>
    </location>
</feature>
<evidence type="ECO:0000313" key="8">
    <source>
        <dbReference type="EMBL" id="GGD32303.1"/>
    </source>
</evidence>
<dbReference type="Gene3D" id="3.40.50.2300">
    <property type="match status" value="1"/>
</dbReference>
<evidence type="ECO:0000313" key="9">
    <source>
        <dbReference type="Proteomes" id="UP000613160"/>
    </source>
</evidence>
<dbReference type="RefSeq" id="WP_188853921.1">
    <property type="nucleotide sequence ID" value="NZ_BMJJ01000010.1"/>
</dbReference>
<dbReference type="PROSITE" id="PS50110">
    <property type="entry name" value="RESPONSE_REGULATORY"/>
    <property type="match status" value="1"/>
</dbReference>
<reference evidence="8" key="2">
    <citation type="submission" date="2020-09" db="EMBL/GenBank/DDBJ databases">
        <authorList>
            <person name="Sun Q."/>
            <person name="Zhou Y."/>
        </authorList>
    </citation>
    <scope>NUCLEOTIDE SEQUENCE</scope>
    <source>
        <strain evidence="8">CGMCC 1.15493</strain>
    </source>
</reference>
<keyword evidence="2" id="KW-0805">Transcription regulation</keyword>
<dbReference type="PRINTS" id="PR00038">
    <property type="entry name" value="HTHLUXR"/>
</dbReference>
<name>A0A916Y5U8_9HYPH</name>
<dbReference type="InterPro" id="IPR036388">
    <property type="entry name" value="WH-like_DNA-bd_sf"/>
</dbReference>
<dbReference type="InterPro" id="IPR011006">
    <property type="entry name" value="CheY-like_superfamily"/>
</dbReference>
<keyword evidence="1 5" id="KW-0597">Phosphoprotein</keyword>
<dbReference type="Pfam" id="PF00072">
    <property type="entry name" value="Response_reg"/>
    <property type="match status" value="1"/>
</dbReference>
<evidence type="ECO:0000256" key="3">
    <source>
        <dbReference type="ARBA" id="ARBA00023125"/>
    </source>
</evidence>
<evidence type="ECO:0000256" key="4">
    <source>
        <dbReference type="ARBA" id="ARBA00023163"/>
    </source>
</evidence>
<feature type="modified residue" description="4-aspartylphosphate" evidence="5">
    <location>
        <position position="64"/>
    </location>
</feature>
<dbReference type="SUPFAM" id="SSF52172">
    <property type="entry name" value="CheY-like"/>
    <property type="match status" value="1"/>
</dbReference>
<dbReference type="PROSITE" id="PS50043">
    <property type="entry name" value="HTH_LUXR_2"/>
    <property type="match status" value="1"/>
</dbReference>
<dbReference type="AlphaFoldDB" id="A0A916Y5U8"/>
<evidence type="ECO:0000256" key="1">
    <source>
        <dbReference type="ARBA" id="ARBA00022553"/>
    </source>
</evidence>
<sequence length="227" mass="24207">MEAQRDGPDRHSGTVLVVEDDGPTRQRLADALRSGSRYVAQEAANLAEARAWLAAGPLDALLVDLHLPDGHGTELIGETRRLSPGTQIMVISVFGDEESIISAIEEGASGYLLKDALPADIAGSVAQLLDGQAPLSAAAARFIVRRLQGDRTGLPAAPTAPAARLTPRETDILWGIAKGCSYAEIATHLGISRQTVPGYIKTIYRKLQVNRRGEAVFEAVQQGLIRL</sequence>
<feature type="domain" description="Response regulatory" evidence="7">
    <location>
        <begin position="14"/>
        <end position="129"/>
    </location>
</feature>
<evidence type="ECO:0000259" key="6">
    <source>
        <dbReference type="PROSITE" id="PS50043"/>
    </source>
</evidence>
<evidence type="ECO:0000256" key="5">
    <source>
        <dbReference type="PROSITE-ProRule" id="PRU00169"/>
    </source>
</evidence>
<dbReference type="Gene3D" id="1.10.10.10">
    <property type="entry name" value="Winged helix-like DNA-binding domain superfamily/Winged helix DNA-binding domain"/>
    <property type="match status" value="1"/>
</dbReference>
<dbReference type="CDD" id="cd06170">
    <property type="entry name" value="LuxR_C_like"/>
    <property type="match status" value="1"/>
</dbReference>
<dbReference type="InterPro" id="IPR016032">
    <property type="entry name" value="Sig_transdc_resp-reg_C-effctor"/>
</dbReference>
<reference evidence="8" key="1">
    <citation type="journal article" date="2014" name="Int. J. Syst. Evol. Microbiol.">
        <title>Complete genome sequence of Corynebacterium casei LMG S-19264T (=DSM 44701T), isolated from a smear-ripened cheese.</title>
        <authorList>
            <consortium name="US DOE Joint Genome Institute (JGI-PGF)"/>
            <person name="Walter F."/>
            <person name="Albersmeier A."/>
            <person name="Kalinowski J."/>
            <person name="Ruckert C."/>
        </authorList>
    </citation>
    <scope>NUCLEOTIDE SEQUENCE</scope>
    <source>
        <strain evidence="8">CGMCC 1.15493</strain>
    </source>
</reference>
<dbReference type="SMART" id="SM00421">
    <property type="entry name" value="HTH_LUXR"/>
    <property type="match status" value="1"/>
</dbReference>
<dbReference type="SMART" id="SM00448">
    <property type="entry name" value="REC"/>
    <property type="match status" value="1"/>
</dbReference>
<comment type="caution">
    <text evidence="8">The sequence shown here is derived from an EMBL/GenBank/DDBJ whole genome shotgun (WGS) entry which is preliminary data.</text>
</comment>
<dbReference type="GO" id="GO:0000160">
    <property type="term" value="P:phosphorelay signal transduction system"/>
    <property type="evidence" value="ECO:0007669"/>
    <property type="project" value="InterPro"/>
</dbReference>
<dbReference type="InterPro" id="IPR058245">
    <property type="entry name" value="NreC/VraR/RcsB-like_REC"/>
</dbReference>
<dbReference type="CDD" id="cd17535">
    <property type="entry name" value="REC_NarL-like"/>
    <property type="match status" value="1"/>
</dbReference>
<dbReference type="Pfam" id="PF00196">
    <property type="entry name" value="GerE"/>
    <property type="match status" value="1"/>
</dbReference>
<evidence type="ECO:0000259" key="7">
    <source>
        <dbReference type="PROSITE" id="PS50110"/>
    </source>
</evidence>
<keyword evidence="3 8" id="KW-0238">DNA-binding</keyword>
<dbReference type="InterPro" id="IPR000792">
    <property type="entry name" value="Tscrpt_reg_LuxR_C"/>
</dbReference>
<keyword evidence="9" id="KW-1185">Reference proteome</keyword>
<dbReference type="InterPro" id="IPR001789">
    <property type="entry name" value="Sig_transdc_resp-reg_receiver"/>
</dbReference>
<dbReference type="GO" id="GO:0003677">
    <property type="term" value="F:DNA binding"/>
    <property type="evidence" value="ECO:0007669"/>
    <property type="project" value="UniProtKB-KW"/>
</dbReference>
<dbReference type="Proteomes" id="UP000613160">
    <property type="component" value="Unassembled WGS sequence"/>
</dbReference>
<dbReference type="EMBL" id="BMJJ01000010">
    <property type="protein sequence ID" value="GGD32303.1"/>
    <property type="molecule type" value="Genomic_DNA"/>
</dbReference>
<protein>
    <submittedName>
        <fullName evidence="8">DNA-binding response regulator</fullName>
    </submittedName>
</protein>
<dbReference type="SUPFAM" id="SSF46894">
    <property type="entry name" value="C-terminal effector domain of the bipartite response regulators"/>
    <property type="match status" value="1"/>
</dbReference>